<protein>
    <submittedName>
        <fullName evidence="3">Uncharacterized protein</fullName>
    </submittedName>
</protein>
<evidence type="ECO:0000256" key="2">
    <source>
        <dbReference type="SAM" id="Phobius"/>
    </source>
</evidence>
<organism evidence="3 4">
    <name type="scientific">Agrococcus jejuensis</name>
    <dbReference type="NCBI Taxonomy" id="399736"/>
    <lineage>
        <taxon>Bacteria</taxon>
        <taxon>Bacillati</taxon>
        <taxon>Actinomycetota</taxon>
        <taxon>Actinomycetes</taxon>
        <taxon>Micrococcales</taxon>
        <taxon>Microbacteriaceae</taxon>
        <taxon>Agrococcus</taxon>
    </lineage>
</organism>
<keyword evidence="4" id="KW-1185">Reference proteome</keyword>
<evidence type="ECO:0000313" key="4">
    <source>
        <dbReference type="Proteomes" id="UP000198822"/>
    </source>
</evidence>
<accession>A0A1G8C5I5</accession>
<sequence>MTTPPDEPRRSAPRFIVPVPVGSVAPRGDETQVAPAVATAREGRSRPPRVTRLDRPDALAFAVILLWVSFALSVGAAIAVLVGAGLAAAAATAAGVDAPAANAIATTVVVVTAIVLVVQLVLTVLVARGSDAARVWLALVAGAVGVLALIGGGSAGLGAVVLVVAVAALFVPSSSAWFREVRARGTAR</sequence>
<dbReference type="Proteomes" id="UP000198822">
    <property type="component" value="Chromosome I"/>
</dbReference>
<feature type="transmembrane region" description="Helical" evidence="2">
    <location>
        <begin position="157"/>
        <end position="178"/>
    </location>
</feature>
<evidence type="ECO:0000256" key="1">
    <source>
        <dbReference type="SAM" id="MobiDB-lite"/>
    </source>
</evidence>
<name>A0A1G8C5I5_9MICO</name>
<feature type="transmembrane region" description="Helical" evidence="2">
    <location>
        <begin position="103"/>
        <end position="126"/>
    </location>
</feature>
<dbReference type="EMBL" id="LT629695">
    <property type="protein sequence ID" value="SDH40634.1"/>
    <property type="molecule type" value="Genomic_DNA"/>
</dbReference>
<dbReference type="STRING" id="399736.SAMN04489720_1171"/>
<evidence type="ECO:0000313" key="3">
    <source>
        <dbReference type="EMBL" id="SDH40634.1"/>
    </source>
</evidence>
<dbReference type="OrthoDB" id="9967794at2"/>
<dbReference type="RefSeq" id="WP_092503287.1">
    <property type="nucleotide sequence ID" value="NZ_LT629695.1"/>
</dbReference>
<proteinExistence type="predicted"/>
<feature type="transmembrane region" description="Helical" evidence="2">
    <location>
        <begin position="133"/>
        <end position="151"/>
    </location>
</feature>
<keyword evidence="2" id="KW-0812">Transmembrane</keyword>
<gene>
    <name evidence="3" type="ORF">SAMN04489720_1171</name>
</gene>
<reference evidence="4" key="1">
    <citation type="submission" date="2016-10" db="EMBL/GenBank/DDBJ databases">
        <authorList>
            <person name="Varghese N."/>
            <person name="Submissions S."/>
        </authorList>
    </citation>
    <scope>NUCLEOTIDE SEQUENCE [LARGE SCALE GENOMIC DNA]</scope>
    <source>
        <strain evidence="4">DSM 22002</strain>
    </source>
</reference>
<feature type="transmembrane region" description="Helical" evidence="2">
    <location>
        <begin position="58"/>
        <end position="91"/>
    </location>
</feature>
<dbReference type="AlphaFoldDB" id="A0A1G8C5I5"/>
<keyword evidence="2" id="KW-1133">Transmembrane helix</keyword>
<keyword evidence="2" id="KW-0472">Membrane</keyword>
<feature type="region of interest" description="Disordered" evidence="1">
    <location>
        <begin position="21"/>
        <end position="49"/>
    </location>
</feature>